<dbReference type="RefSeq" id="WP_189022679.1">
    <property type="nucleotide sequence ID" value="NZ_BMKR01000004.1"/>
</dbReference>
<dbReference type="AlphaFoldDB" id="A0A917C175"/>
<evidence type="ECO:0000259" key="3">
    <source>
        <dbReference type="Pfam" id="PF04471"/>
    </source>
</evidence>
<accession>A0A917C175</accession>
<proteinExistence type="predicted"/>
<reference evidence="4" key="2">
    <citation type="submission" date="2020-09" db="EMBL/GenBank/DDBJ databases">
        <authorList>
            <person name="Sun Q."/>
            <person name="Zhou Y."/>
        </authorList>
    </citation>
    <scope>NUCLEOTIDE SEQUENCE</scope>
    <source>
        <strain evidence="4">CGMCC 1.16134</strain>
    </source>
</reference>
<protein>
    <recommendedName>
        <fullName evidence="3">Restriction endonuclease type IV Mrr domain-containing protein</fullName>
    </recommendedName>
</protein>
<dbReference type="PANTHER" id="PTHR30015:SF6">
    <property type="entry name" value="SLL1429 PROTEIN"/>
    <property type="match status" value="1"/>
</dbReference>
<dbReference type="InterPro" id="IPR052906">
    <property type="entry name" value="Type_IV_Methyl-Rstrct_Enzyme"/>
</dbReference>
<keyword evidence="5" id="KW-1185">Reference proteome</keyword>
<name>A0A917C175_9BACL</name>
<evidence type="ECO:0000313" key="5">
    <source>
        <dbReference type="Proteomes" id="UP000637643"/>
    </source>
</evidence>
<dbReference type="GO" id="GO:0003677">
    <property type="term" value="F:DNA binding"/>
    <property type="evidence" value="ECO:0007669"/>
    <property type="project" value="InterPro"/>
</dbReference>
<sequence length="220" mass="24984">MNELLQGFAAEPLLIYIASALLLMLITALSIRGLIRRRARIRRAELDPYRITIHDIDQMEGADFERYLHRFFVELGYEEVYKTQESKDFGADLVFTDREGFRNVLQAKRYQPGSRIGLSAVQEIYSSMRYYEADRSIVLASAGYTASCETLAGVNGVRLLDRDDLLALIEDFQSGEHEAAMDRIESEPELIDSPWSAGSGSSPKKAVLQHEQGFLSRRLR</sequence>
<feature type="region of interest" description="Disordered" evidence="1">
    <location>
        <begin position="191"/>
        <end position="220"/>
    </location>
</feature>
<dbReference type="InterPro" id="IPR011335">
    <property type="entry name" value="Restrct_endonuc-II-like"/>
</dbReference>
<dbReference type="GO" id="GO:0009307">
    <property type="term" value="P:DNA restriction-modification system"/>
    <property type="evidence" value="ECO:0007669"/>
    <property type="project" value="InterPro"/>
</dbReference>
<dbReference type="InterPro" id="IPR011856">
    <property type="entry name" value="tRNA_endonuc-like_dom_sf"/>
</dbReference>
<dbReference type="PANTHER" id="PTHR30015">
    <property type="entry name" value="MRR RESTRICTION SYSTEM PROTEIN"/>
    <property type="match status" value="1"/>
</dbReference>
<dbReference type="SUPFAM" id="SSF52980">
    <property type="entry name" value="Restriction endonuclease-like"/>
    <property type="match status" value="1"/>
</dbReference>
<dbReference type="Pfam" id="PF04471">
    <property type="entry name" value="Mrr_cat"/>
    <property type="match status" value="1"/>
</dbReference>
<comment type="caution">
    <text evidence="4">The sequence shown here is derived from an EMBL/GenBank/DDBJ whole genome shotgun (WGS) entry which is preliminary data.</text>
</comment>
<gene>
    <name evidence="4" type="ORF">GCM10010912_10400</name>
</gene>
<keyword evidence="2" id="KW-0472">Membrane</keyword>
<dbReference type="InterPro" id="IPR007560">
    <property type="entry name" value="Restrct_endonuc_IV_Mrr"/>
</dbReference>
<evidence type="ECO:0000313" key="4">
    <source>
        <dbReference type="EMBL" id="GGF67357.1"/>
    </source>
</evidence>
<dbReference type="EMBL" id="BMKR01000004">
    <property type="protein sequence ID" value="GGF67357.1"/>
    <property type="molecule type" value="Genomic_DNA"/>
</dbReference>
<keyword evidence="2" id="KW-0812">Transmembrane</keyword>
<dbReference type="Gene3D" id="3.40.1350.10">
    <property type="match status" value="1"/>
</dbReference>
<dbReference type="Proteomes" id="UP000637643">
    <property type="component" value="Unassembled WGS sequence"/>
</dbReference>
<organism evidence="4 5">
    <name type="scientific">Paenibacillus albidus</name>
    <dbReference type="NCBI Taxonomy" id="2041023"/>
    <lineage>
        <taxon>Bacteria</taxon>
        <taxon>Bacillati</taxon>
        <taxon>Bacillota</taxon>
        <taxon>Bacilli</taxon>
        <taxon>Bacillales</taxon>
        <taxon>Paenibacillaceae</taxon>
        <taxon>Paenibacillus</taxon>
    </lineage>
</organism>
<feature type="transmembrane region" description="Helical" evidence="2">
    <location>
        <begin position="13"/>
        <end position="35"/>
    </location>
</feature>
<keyword evidence="2" id="KW-1133">Transmembrane helix</keyword>
<dbReference type="GO" id="GO:0015666">
    <property type="term" value="F:restriction endodeoxyribonuclease activity"/>
    <property type="evidence" value="ECO:0007669"/>
    <property type="project" value="TreeGrafter"/>
</dbReference>
<feature type="domain" description="Restriction endonuclease type IV Mrr" evidence="3">
    <location>
        <begin position="56"/>
        <end position="169"/>
    </location>
</feature>
<evidence type="ECO:0000256" key="2">
    <source>
        <dbReference type="SAM" id="Phobius"/>
    </source>
</evidence>
<evidence type="ECO:0000256" key="1">
    <source>
        <dbReference type="SAM" id="MobiDB-lite"/>
    </source>
</evidence>
<reference evidence="4" key="1">
    <citation type="journal article" date="2014" name="Int. J. Syst. Evol. Microbiol.">
        <title>Complete genome sequence of Corynebacterium casei LMG S-19264T (=DSM 44701T), isolated from a smear-ripened cheese.</title>
        <authorList>
            <consortium name="US DOE Joint Genome Institute (JGI-PGF)"/>
            <person name="Walter F."/>
            <person name="Albersmeier A."/>
            <person name="Kalinowski J."/>
            <person name="Ruckert C."/>
        </authorList>
    </citation>
    <scope>NUCLEOTIDE SEQUENCE</scope>
    <source>
        <strain evidence="4">CGMCC 1.16134</strain>
    </source>
</reference>